<sequence length="436" mass="49860">MRRIILLFLDIGLLYASLWAMLAIRYNADAAYQYDLHLVPFTIIFAIWLLVFYIVNLYDRHTFRNTSYFFSNLFRAIIAAGLISASFFYLIPFFGITPKTNLFIFIAVFSVLDTAVRVLFNRATEKGVKKTTIIVGDTPVARETAEFIRKNPQLGYELAAIVKSDGIQELKKAIREKNINTVVISPEGYKMPELINTFYQALSRRITFYDLSSFYERLTGRIPLDTIDQVWFLQNLTEDNKRGYEVAKRAGDIFFGIIFGTISAILYPFIALAIVLTSPGPIFYTQVRQGHLSNPFKIIKFRTMVPNAEASTGPVWAASDDGRVTPLGRFLRRTRLDELPQFWNVVRGHISLVGPRAERPEFHELLKKEVPFYEERYLIKPGITGWAQINYPYGASVADATEKLKYDLYYIKNRSLALDIGIILKTIRTALSQAGN</sequence>
<dbReference type="AlphaFoldDB" id="A0A1F8GQH2"/>
<feature type="transmembrane region" description="Helical" evidence="7">
    <location>
        <begin position="253"/>
        <end position="276"/>
    </location>
</feature>
<keyword evidence="3" id="KW-0808">Transferase</keyword>
<evidence type="ECO:0000313" key="9">
    <source>
        <dbReference type="EMBL" id="OGN27697.1"/>
    </source>
</evidence>
<evidence type="ECO:0000256" key="5">
    <source>
        <dbReference type="ARBA" id="ARBA00022989"/>
    </source>
</evidence>
<evidence type="ECO:0000313" key="10">
    <source>
        <dbReference type="Proteomes" id="UP000178444"/>
    </source>
</evidence>
<accession>A0A1F8GQH2</accession>
<dbReference type="EMBL" id="MGKO01000008">
    <property type="protein sequence ID" value="OGN27697.1"/>
    <property type="molecule type" value="Genomic_DNA"/>
</dbReference>
<feature type="transmembrane region" description="Helical" evidence="7">
    <location>
        <begin position="76"/>
        <end position="96"/>
    </location>
</feature>
<reference evidence="9 10" key="1">
    <citation type="journal article" date="2016" name="Nat. Commun.">
        <title>Thousands of microbial genomes shed light on interconnected biogeochemical processes in an aquifer system.</title>
        <authorList>
            <person name="Anantharaman K."/>
            <person name="Brown C.T."/>
            <person name="Hug L.A."/>
            <person name="Sharon I."/>
            <person name="Castelle C.J."/>
            <person name="Probst A.J."/>
            <person name="Thomas B.C."/>
            <person name="Singh A."/>
            <person name="Wilkins M.J."/>
            <person name="Karaoz U."/>
            <person name="Brodie E.L."/>
            <person name="Williams K.H."/>
            <person name="Hubbard S.S."/>
            <person name="Banfield J.F."/>
        </authorList>
    </citation>
    <scope>NUCLEOTIDE SEQUENCE [LARGE SCALE GENOMIC DNA]</scope>
</reference>
<proteinExistence type="inferred from homology"/>
<protein>
    <recommendedName>
        <fullName evidence="8">Bacterial sugar transferase domain-containing protein</fullName>
    </recommendedName>
</protein>
<dbReference type="InterPro" id="IPR017475">
    <property type="entry name" value="EPS_sugar_tfrase"/>
</dbReference>
<dbReference type="GO" id="GO:0016020">
    <property type="term" value="C:membrane"/>
    <property type="evidence" value="ECO:0007669"/>
    <property type="project" value="UniProtKB-SubCell"/>
</dbReference>
<name>A0A1F8GQH2_9BACT</name>
<feature type="domain" description="Bacterial sugar transferase" evidence="8">
    <location>
        <begin position="248"/>
        <end position="431"/>
    </location>
</feature>
<keyword evidence="5 7" id="KW-1133">Transmembrane helix</keyword>
<evidence type="ECO:0000256" key="6">
    <source>
        <dbReference type="ARBA" id="ARBA00023136"/>
    </source>
</evidence>
<dbReference type="Pfam" id="PF02397">
    <property type="entry name" value="Bac_transf"/>
    <property type="match status" value="1"/>
</dbReference>
<feature type="transmembrane region" description="Helical" evidence="7">
    <location>
        <begin position="7"/>
        <end position="26"/>
    </location>
</feature>
<evidence type="ECO:0000256" key="4">
    <source>
        <dbReference type="ARBA" id="ARBA00022692"/>
    </source>
</evidence>
<comment type="subcellular location">
    <subcellularLocation>
        <location evidence="1">Membrane</location>
        <topology evidence="1">Multi-pass membrane protein</topology>
    </subcellularLocation>
</comment>
<evidence type="ECO:0000256" key="1">
    <source>
        <dbReference type="ARBA" id="ARBA00004141"/>
    </source>
</evidence>
<dbReference type="GO" id="GO:0089702">
    <property type="term" value="F:undecaprenyl-phosphate glucose phosphotransferase activity"/>
    <property type="evidence" value="ECO:0007669"/>
    <property type="project" value="TreeGrafter"/>
</dbReference>
<evidence type="ECO:0000256" key="2">
    <source>
        <dbReference type="ARBA" id="ARBA00006464"/>
    </source>
</evidence>
<keyword evidence="4 7" id="KW-0812">Transmembrane</keyword>
<evidence type="ECO:0000256" key="3">
    <source>
        <dbReference type="ARBA" id="ARBA00022679"/>
    </source>
</evidence>
<dbReference type="GO" id="GO:0009242">
    <property type="term" value="P:colanic acid biosynthetic process"/>
    <property type="evidence" value="ECO:0007669"/>
    <property type="project" value="TreeGrafter"/>
</dbReference>
<dbReference type="PANTHER" id="PTHR30576">
    <property type="entry name" value="COLANIC BIOSYNTHESIS UDP-GLUCOSE LIPID CARRIER TRANSFERASE"/>
    <property type="match status" value="1"/>
</dbReference>
<dbReference type="Proteomes" id="UP000178444">
    <property type="component" value="Unassembled WGS sequence"/>
</dbReference>
<dbReference type="PANTHER" id="PTHR30576:SF21">
    <property type="entry name" value="UDP-GLUCOSE:UNDECAPRENYL-PHOSPHATE GLUCOSE-1-PHOSPHATE TRANSFERASE"/>
    <property type="match status" value="1"/>
</dbReference>
<dbReference type="NCBIfam" id="TIGR03025">
    <property type="entry name" value="EPS_sugtrans"/>
    <property type="match status" value="1"/>
</dbReference>
<dbReference type="InterPro" id="IPR003362">
    <property type="entry name" value="Bact_transf"/>
</dbReference>
<gene>
    <name evidence="9" type="ORF">A2941_01780</name>
</gene>
<evidence type="ECO:0000259" key="8">
    <source>
        <dbReference type="Pfam" id="PF02397"/>
    </source>
</evidence>
<comment type="caution">
    <text evidence="9">The sequence shown here is derived from an EMBL/GenBank/DDBJ whole genome shotgun (WGS) entry which is preliminary data.</text>
</comment>
<organism evidence="9 10">
    <name type="scientific">Candidatus Yanofskybacteria bacterium RIFCSPLOWO2_01_FULL_49_17</name>
    <dbReference type="NCBI Taxonomy" id="1802700"/>
    <lineage>
        <taxon>Bacteria</taxon>
        <taxon>Candidatus Yanofskyibacteriota</taxon>
    </lineage>
</organism>
<feature type="transmembrane region" description="Helical" evidence="7">
    <location>
        <begin position="102"/>
        <end position="120"/>
    </location>
</feature>
<feature type="transmembrane region" description="Helical" evidence="7">
    <location>
        <begin position="38"/>
        <end position="55"/>
    </location>
</feature>
<comment type="similarity">
    <text evidence="2">Belongs to the bacterial sugar transferase family.</text>
</comment>
<evidence type="ECO:0000256" key="7">
    <source>
        <dbReference type="SAM" id="Phobius"/>
    </source>
</evidence>
<keyword evidence="6 7" id="KW-0472">Membrane</keyword>